<sequence length="250" mass="28692">MEQEWWQKFFDETTGQIMFHGEAWQRADQSCDSLVLLLGLQPGAKILDLACGPGRFAIPLAKRGFRVVGLDSCDVYLEQARAKAQEQGLQIEFVGGDMRAIPFENEFDAVINVFTSFGYFERDKDHLQVLKEVHKSLKPGGRFLLELINRDWLIKNFRPRNWHEYPGFFVLEESAMDFARNRIESRWIVLKGAERKEYTLSLRVFTLAELLELFAQAGLKVLGYYGGLRGEPWTLEANRLALLADRAASP</sequence>
<evidence type="ECO:0000313" key="2">
    <source>
        <dbReference type="EMBL" id="MBW6395744.1"/>
    </source>
</evidence>
<dbReference type="GO" id="GO:0032259">
    <property type="term" value="P:methylation"/>
    <property type="evidence" value="ECO:0007669"/>
    <property type="project" value="UniProtKB-KW"/>
</dbReference>
<name>A0ABS7A0A2_9DEIN</name>
<keyword evidence="3" id="KW-1185">Reference proteome</keyword>
<dbReference type="InterPro" id="IPR041698">
    <property type="entry name" value="Methyltransf_25"/>
</dbReference>
<accession>A0ABS7A0A2</accession>
<dbReference type="SUPFAM" id="SSF53335">
    <property type="entry name" value="S-adenosyl-L-methionine-dependent methyltransferases"/>
    <property type="match status" value="1"/>
</dbReference>
<dbReference type="PANTHER" id="PTHR43591">
    <property type="entry name" value="METHYLTRANSFERASE"/>
    <property type="match status" value="1"/>
</dbReference>
<evidence type="ECO:0000313" key="3">
    <source>
        <dbReference type="Proteomes" id="UP000724268"/>
    </source>
</evidence>
<feature type="domain" description="Methyltransferase" evidence="1">
    <location>
        <begin position="46"/>
        <end position="141"/>
    </location>
</feature>
<dbReference type="CDD" id="cd02440">
    <property type="entry name" value="AdoMet_MTases"/>
    <property type="match status" value="1"/>
</dbReference>
<dbReference type="InterPro" id="IPR029063">
    <property type="entry name" value="SAM-dependent_MTases_sf"/>
</dbReference>
<dbReference type="Pfam" id="PF13649">
    <property type="entry name" value="Methyltransf_25"/>
    <property type="match status" value="1"/>
</dbReference>
<organism evidence="2 3">
    <name type="scientific">Thermus brevis</name>
    <dbReference type="NCBI Taxonomy" id="2862456"/>
    <lineage>
        <taxon>Bacteria</taxon>
        <taxon>Thermotogati</taxon>
        <taxon>Deinococcota</taxon>
        <taxon>Deinococci</taxon>
        <taxon>Thermales</taxon>
        <taxon>Thermaceae</taxon>
        <taxon>Thermus</taxon>
    </lineage>
</organism>
<dbReference type="Gene3D" id="2.20.25.110">
    <property type="entry name" value="S-adenosyl-L-methionine-dependent methyltransferases"/>
    <property type="match status" value="1"/>
</dbReference>
<dbReference type="Proteomes" id="UP000724268">
    <property type="component" value="Unassembled WGS sequence"/>
</dbReference>
<proteinExistence type="predicted"/>
<dbReference type="GO" id="GO:0008168">
    <property type="term" value="F:methyltransferase activity"/>
    <property type="evidence" value="ECO:0007669"/>
    <property type="project" value="UniProtKB-KW"/>
</dbReference>
<comment type="caution">
    <text evidence="2">The sequence shown here is derived from an EMBL/GenBank/DDBJ whole genome shotgun (WGS) entry which is preliminary data.</text>
</comment>
<evidence type="ECO:0000259" key="1">
    <source>
        <dbReference type="Pfam" id="PF13649"/>
    </source>
</evidence>
<reference evidence="2 3" key="1">
    <citation type="submission" date="2021-07" db="EMBL/GenBank/DDBJ databases">
        <title>Thermus aquaticus gen. n. and sp. n., a nonsporulating extreme thermophile.</title>
        <authorList>
            <person name="Hu C.-J."/>
            <person name="Li W.-J."/>
            <person name="Xian W.-D."/>
        </authorList>
    </citation>
    <scope>NUCLEOTIDE SEQUENCE [LARGE SCALE GENOMIC DNA]</scope>
    <source>
        <strain evidence="2 3">SYSU G05001</strain>
    </source>
</reference>
<protein>
    <submittedName>
        <fullName evidence="2">Class I SAM-dependent methyltransferase</fullName>
    </submittedName>
</protein>
<dbReference type="PANTHER" id="PTHR43591:SF110">
    <property type="entry name" value="RHODANESE DOMAIN-CONTAINING PROTEIN"/>
    <property type="match status" value="1"/>
</dbReference>
<dbReference type="Gene3D" id="3.40.50.150">
    <property type="entry name" value="Vaccinia Virus protein VP39"/>
    <property type="match status" value="1"/>
</dbReference>
<keyword evidence="2" id="KW-0489">Methyltransferase</keyword>
<keyword evidence="2" id="KW-0808">Transferase</keyword>
<dbReference type="EMBL" id="JAHXRS010000023">
    <property type="protein sequence ID" value="MBW6395744.1"/>
    <property type="molecule type" value="Genomic_DNA"/>
</dbReference>
<gene>
    <name evidence="2" type="ORF">KZX47_11355</name>
</gene>